<evidence type="ECO:0000313" key="4">
    <source>
        <dbReference type="Proteomes" id="UP001055303"/>
    </source>
</evidence>
<protein>
    <submittedName>
        <fullName evidence="2">Uncharacterized protein</fullName>
    </submittedName>
</protein>
<gene>
    <name evidence="1" type="ORF">IFDJLNFL_4756</name>
    <name evidence="2" type="ORF">MTDSW087_03914</name>
</gene>
<dbReference type="Proteomes" id="UP000401717">
    <property type="component" value="Unassembled WGS sequence"/>
</dbReference>
<accession>A0A564G2L5</accession>
<dbReference type="Proteomes" id="UP001055303">
    <property type="component" value="Unassembled WGS sequence"/>
</dbReference>
<reference evidence="2 3" key="1">
    <citation type="submission" date="2019-06" db="EMBL/GenBank/DDBJ databases">
        <authorList>
            <person name="Rodrigo-Torres L."/>
            <person name="Arahal R. D."/>
            <person name="Lucena T."/>
        </authorList>
    </citation>
    <scope>NUCLEOTIDE SEQUENCE [LARGE SCALE GENOMIC DNA]</scope>
    <source>
        <strain evidence="2 3">SW08-7</strain>
    </source>
</reference>
<dbReference type="AlphaFoldDB" id="A0A564G2L5"/>
<dbReference type="EMBL" id="BPQI01000172">
    <property type="protein sequence ID" value="GJD58830.1"/>
    <property type="molecule type" value="Genomic_DNA"/>
</dbReference>
<evidence type="ECO:0000313" key="2">
    <source>
        <dbReference type="EMBL" id="VUF14198.1"/>
    </source>
</evidence>
<reference evidence="1" key="2">
    <citation type="journal article" date="2021" name="Front. Microbiol.">
        <title>Comprehensive Comparative Genomics and Phenotyping of Methylobacterium Species.</title>
        <authorList>
            <person name="Alessa O."/>
            <person name="Ogura Y."/>
            <person name="Fujitani Y."/>
            <person name="Takami H."/>
            <person name="Hayashi T."/>
            <person name="Sahin N."/>
            <person name="Tani A."/>
        </authorList>
    </citation>
    <scope>NUCLEOTIDE SEQUENCE</scope>
    <source>
        <strain evidence="1">DSM 22415</strain>
    </source>
</reference>
<sequence length="34" mass="3596">MTTNLLVFTALPLLIGLTAAVGLLIAEHRGEHLP</sequence>
<keyword evidence="4" id="KW-1185">Reference proteome</keyword>
<organism evidence="2 3">
    <name type="scientific">Methylobacterium dankookense</name>
    <dbReference type="NCBI Taxonomy" id="560405"/>
    <lineage>
        <taxon>Bacteria</taxon>
        <taxon>Pseudomonadati</taxon>
        <taxon>Pseudomonadota</taxon>
        <taxon>Alphaproteobacteria</taxon>
        <taxon>Hyphomicrobiales</taxon>
        <taxon>Methylobacteriaceae</taxon>
        <taxon>Methylobacterium</taxon>
    </lineage>
</organism>
<reference evidence="1" key="3">
    <citation type="submission" date="2021-08" db="EMBL/GenBank/DDBJ databases">
        <authorList>
            <person name="Tani A."/>
            <person name="Ola A."/>
            <person name="Ogura Y."/>
            <person name="Katsura K."/>
            <person name="Hayashi T."/>
        </authorList>
    </citation>
    <scope>NUCLEOTIDE SEQUENCE</scope>
    <source>
        <strain evidence="1">DSM 22415</strain>
    </source>
</reference>
<proteinExistence type="predicted"/>
<evidence type="ECO:0000313" key="1">
    <source>
        <dbReference type="EMBL" id="GJD58830.1"/>
    </source>
</evidence>
<name>A0A564G2L5_9HYPH</name>
<evidence type="ECO:0000313" key="3">
    <source>
        <dbReference type="Proteomes" id="UP000401717"/>
    </source>
</evidence>
<dbReference type="EMBL" id="CABFVH010000029">
    <property type="protein sequence ID" value="VUF14198.1"/>
    <property type="molecule type" value="Genomic_DNA"/>
</dbReference>